<name>A0A382KLY8_9ZZZZ</name>
<sequence length="204" mass="23196">MNRSIITKEDVAMMSKINKDIIFWFGLIFLGIFTGTTLMFRDVYQGFGSVTFGAVPDFTLTDQLGNSVTQDDFSNQVWVGSYISTNCKNDKSCQDLLEMTASIHQQIKDDPKTRMVSLISHADIFSNKSIISTLDVQHDHWKFLNGDPQLINILATRCLQKKLPIGGYDTRLFLVDQNGIIRGYYQADRLEEVKKLVKDIKTLV</sequence>
<proteinExistence type="predicted"/>
<evidence type="ECO:0008006" key="3">
    <source>
        <dbReference type="Google" id="ProtNLM"/>
    </source>
</evidence>
<keyword evidence="1" id="KW-0812">Transmembrane</keyword>
<dbReference type="AlphaFoldDB" id="A0A382KLY8"/>
<evidence type="ECO:0000256" key="1">
    <source>
        <dbReference type="SAM" id="Phobius"/>
    </source>
</evidence>
<reference evidence="2" key="1">
    <citation type="submission" date="2018-05" db="EMBL/GenBank/DDBJ databases">
        <authorList>
            <person name="Lanie J.A."/>
            <person name="Ng W.-L."/>
            <person name="Kazmierczak K.M."/>
            <person name="Andrzejewski T.M."/>
            <person name="Davidsen T.M."/>
            <person name="Wayne K.J."/>
            <person name="Tettelin H."/>
            <person name="Glass J.I."/>
            <person name="Rusch D."/>
            <person name="Podicherti R."/>
            <person name="Tsui H.-C.T."/>
            <person name="Winkler M.E."/>
        </authorList>
    </citation>
    <scope>NUCLEOTIDE SEQUENCE</scope>
</reference>
<accession>A0A382KLY8</accession>
<keyword evidence="1" id="KW-0472">Membrane</keyword>
<organism evidence="2">
    <name type="scientific">marine metagenome</name>
    <dbReference type="NCBI Taxonomy" id="408172"/>
    <lineage>
        <taxon>unclassified sequences</taxon>
        <taxon>metagenomes</taxon>
        <taxon>ecological metagenomes</taxon>
    </lineage>
</organism>
<keyword evidence="1" id="KW-1133">Transmembrane helix</keyword>
<dbReference type="EMBL" id="UINC01081396">
    <property type="protein sequence ID" value="SVC25206.1"/>
    <property type="molecule type" value="Genomic_DNA"/>
</dbReference>
<gene>
    <name evidence="2" type="ORF">METZ01_LOCUS278060</name>
</gene>
<dbReference type="SUPFAM" id="SSF52833">
    <property type="entry name" value="Thioredoxin-like"/>
    <property type="match status" value="1"/>
</dbReference>
<dbReference type="InterPro" id="IPR036249">
    <property type="entry name" value="Thioredoxin-like_sf"/>
</dbReference>
<protein>
    <recommendedName>
        <fullName evidence="3">Thioredoxin domain-containing protein</fullName>
    </recommendedName>
</protein>
<feature type="transmembrane region" description="Helical" evidence="1">
    <location>
        <begin position="21"/>
        <end position="40"/>
    </location>
</feature>
<evidence type="ECO:0000313" key="2">
    <source>
        <dbReference type="EMBL" id="SVC25206.1"/>
    </source>
</evidence>
<dbReference type="Gene3D" id="3.40.30.10">
    <property type="entry name" value="Glutaredoxin"/>
    <property type="match status" value="1"/>
</dbReference>